<dbReference type="InterPro" id="IPR025754">
    <property type="entry name" value="TRC8_N_dom"/>
</dbReference>
<name>A0A8C9FPN9_PAVCR</name>
<keyword evidence="4 5" id="KW-0472">Membrane</keyword>
<comment type="subcellular location">
    <subcellularLocation>
        <location evidence="1">Membrane</location>
        <topology evidence="1">Multi-pass membrane protein</topology>
    </subcellularLocation>
</comment>
<evidence type="ECO:0000256" key="4">
    <source>
        <dbReference type="ARBA" id="ARBA00023136"/>
    </source>
</evidence>
<dbReference type="GO" id="GO:0016020">
    <property type="term" value="C:membrane"/>
    <property type="evidence" value="ECO:0007669"/>
    <property type="project" value="UniProtKB-SubCell"/>
</dbReference>
<organism evidence="7 8">
    <name type="scientific">Pavo cristatus</name>
    <name type="common">Indian peafowl</name>
    <name type="synonym">Blue peafowl</name>
    <dbReference type="NCBI Taxonomy" id="9049"/>
    <lineage>
        <taxon>Eukaryota</taxon>
        <taxon>Metazoa</taxon>
        <taxon>Chordata</taxon>
        <taxon>Craniata</taxon>
        <taxon>Vertebrata</taxon>
        <taxon>Euteleostomi</taxon>
        <taxon>Archelosauria</taxon>
        <taxon>Archosauria</taxon>
        <taxon>Dinosauria</taxon>
        <taxon>Saurischia</taxon>
        <taxon>Theropoda</taxon>
        <taxon>Coelurosauria</taxon>
        <taxon>Aves</taxon>
        <taxon>Neognathae</taxon>
        <taxon>Galloanserae</taxon>
        <taxon>Galliformes</taxon>
        <taxon>Phasianidae</taxon>
        <taxon>Phasianinae</taxon>
        <taxon>Pavo</taxon>
    </lineage>
</organism>
<feature type="transmembrane region" description="Helical" evidence="5">
    <location>
        <begin position="208"/>
        <end position="231"/>
    </location>
</feature>
<evidence type="ECO:0000256" key="2">
    <source>
        <dbReference type="ARBA" id="ARBA00022692"/>
    </source>
</evidence>
<reference evidence="7" key="2">
    <citation type="submission" date="2025-09" db="UniProtKB">
        <authorList>
            <consortium name="Ensembl"/>
        </authorList>
    </citation>
    <scope>IDENTIFICATION</scope>
</reference>
<keyword evidence="2 5" id="KW-0812">Transmembrane</keyword>
<feature type="transmembrane region" description="Helical" evidence="5">
    <location>
        <begin position="141"/>
        <end position="165"/>
    </location>
</feature>
<reference evidence="7" key="1">
    <citation type="submission" date="2025-08" db="UniProtKB">
        <authorList>
            <consortium name="Ensembl"/>
        </authorList>
    </citation>
    <scope>IDENTIFICATION</scope>
</reference>
<evidence type="ECO:0000256" key="1">
    <source>
        <dbReference type="ARBA" id="ARBA00004141"/>
    </source>
</evidence>
<sequence>MSRLEAVANVVLRVPALALLDLLYRWDAAAVAELLRPRHGDGLRGDTLLPPSLSAGHVLCVVLLVLPVRSLVRLYLHLLTALLLCAGHQRASDYVRHELERGFQGAVYSNVAEFGRFTTALAGQVCICILCALLMRTRQAWLFAAPLLPVLARLCGFPLHALPLANTFAAILTSMEVLYVLSSHILVPFQLAAAACREILQAMELYRLLALGVSLWSQLSVPLLFLVFWLVLFSLRLSSFLASSSSPVAQQGLLFVLLSR</sequence>
<evidence type="ECO:0000313" key="8">
    <source>
        <dbReference type="Proteomes" id="UP000694428"/>
    </source>
</evidence>
<dbReference type="Ensembl" id="ENSPSTT00000020113.1">
    <property type="protein sequence ID" value="ENSPSTP00000019195.1"/>
    <property type="gene ID" value="ENSPSTG00000013845.1"/>
</dbReference>
<dbReference type="Pfam" id="PF13705">
    <property type="entry name" value="TRC8_N"/>
    <property type="match status" value="1"/>
</dbReference>
<evidence type="ECO:0000259" key="6">
    <source>
        <dbReference type="Pfam" id="PF13705"/>
    </source>
</evidence>
<dbReference type="Proteomes" id="UP000694428">
    <property type="component" value="Unplaced"/>
</dbReference>
<evidence type="ECO:0000256" key="3">
    <source>
        <dbReference type="ARBA" id="ARBA00022989"/>
    </source>
</evidence>
<feature type="transmembrane region" description="Helical" evidence="5">
    <location>
        <begin position="177"/>
        <end position="196"/>
    </location>
</feature>
<keyword evidence="3 5" id="KW-1133">Transmembrane helix</keyword>
<evidence type="ECO:0000256" key="5">
    <source>
        <dbReference type="SAM" id="Phobius"/>
    </source>
</evidence>
<keyword evidence="8" id="KW-1185">Reference proteome</keyword>
<feature type="domain" description="TRC8-like N-terminal" evidence="6">
    <location>
        <begin position="6"/>
        <end position="258"/>
    </location>
</feature>
<evidence type="ECO:0000313" key="7">
    <source>
        <dbReference type="Ensembl" id="ENSPSTP00000019195.1"/>
    </source>
</evidence>
<accession>A0A8C9FPN9</accession>
<proteinExistence type="predicted"/>
<dbReference type="AlphaFoldDB" id="A0A8C9FPN9"/>
<protein>
    <recommendedName>
        <fullName evidence="6">TRC8-like N-terminal domain-containing protein</fullName>
    </recommendedName>
</protein>